<feature type="compositionally biased region" description="Low complexity" evidence="1">
    <location>
        <begin position="112"/>
        <end position="122"/>
    </location>
</feature>
<gene>
    <name evidence="2" type="ORF">BDY21DRAFT_49464</name>
</gene>
<accession>A0A6A6NYP8</accession>
<keyword evidence="3" id="KW-1185">Reference proteome</keyword>
<evidence type="ECO:0000313" key="2">
    <source>
        <dbReference type="EMBL" id="KAF2456393.1"/>
    </source>
</evidence>
<feature type="region of interest" description="Disordered" evidence="1">
    <location>
        <begin position="1"/>
        <end position="151"/>
    </location>
</feature>
<feature type="compositionally biased region" description="Acidic residues" evidence="1">
    <location>
        <begin position="51"/>
        <end position="60"/>
    </location>
</feature>
<dbReference type="AlphaFoldDB" id="A0A6A6NYP8"/>
<evidence type="ECO:0000313" key="3">
    <source>
        <dbReference type="Proteomes" id="UP000799766"/>
    </source>
</evidence>
<proteinExistence type="predicted"/>
<dbReference type="EMBL" id="MU001683">
    <property type="protein sequence ID" value="KAF2456393.1"/>
    <property type="molecule type" value="Genomic_DNA"/>
</dbReference>
<evidence type="ECO:0000256" key="1">
    <source>
        <dbReference type="SAM" id="MobiDB-lite"/>
    </source>
</evidence>
<feature type="compositionally biased region" description="Basic residues" evidence="1">
    <location>
        <begin position="123"/>
        <end position="151"/>
    </location>
</feature>
<name>A0A6A6NYP8_9PEZI</name>
<feature type="compositionally biased region" description="Basic and acidic residues" evidence="1">
    <location>
        <begin position="40"/>
        <end position="50"/>
    </location>
</feature>
<dbReference type="Proteomes" id="UP000799766">
    <property type="component" value="Unassembled WGS sequence"/>
</dbReference>
<protein>
    <submittedName>
        <fullName evidence="2">Uncharacterized protein</fullName>
    </submittedName>
</protein>
<reference evidence="2" key="1">
    <citation type="journal article" date="2020" name="Stud. Mycol.">
        <title>101 Dothideomycetes genomes: a test case for predicting lifestyles and emergence of pathogens.</title>
        <authorList>
            <person name="Haridas S."/>
            <person name="Albert R."/>
            <person name="Binder M."/>
            <person name="Bloem J."/>
            <person name="Labutti K."/>
            <person name="Salamov A."/>
            <person name="Andreopoulos B."/>
            <person name="Baker S."/>
            <person name="Barry K."/>
            <person name="Bills G."/>
            <person name="Bluhm B."/>
            <person name="Cannon C."/>
            <person name="Castanera R."/>
            <person name="Culley D."/>
            <person name="Daum C."/>
            <person name="Ezra D."/>
            <person name="Gonzalez J."/>
            <person name="Henrissat B."/>
            <person name="Kuo A."/>
            <person name="Liang C."/>
            <person name="Lipzen A."/>
            <person name="Lutzoni F."/>
            <person name="Magnuson J."/>
            <person name="Mondo S."/>
            <person name="Nolan M."/>
            <person name="Ohm R."/>
            <person name="Pangilinan J."/>
            <person name="Park H.-J."/>
            <person name="Ramirez L."/>
            <person name="Alfaro M."/>
            <person name="Sun H."/>
            <person name="Tritt A."/>
            <person name="Yoshinaga Y."/>
            <person name="Zwiers L.-H."/>
            <person name="Turgeon B."/>
            <person name="Goodwin S."/>
            <person name="Spatafora J."/>
            <person name="Crous P."/>
            <person name="Grigoriev I."/>
        </authorList>
    </citation>
    <scope>NUCLEOTIDE SEQUENCE</scope>
    <source>
        <strain evidence="2">ATCC 16933</strain>
    </source>
</reference>
<organism evidence="2 3">
    <name type="scientific">Lineolata rhizophorae</name>
    <dbReference type="NCBI Taxonomy" id="578093"/>
    <lineage>
        <taxon>Eukaryota</taxon>
        <taxon>Fungi</taxon>
        <taxon>Dikarya</taxon>
        <taxon>Ascomycota</taxon>
        <taxon>Pezizomycotina</taxon>
        <taxon>Dothideomycetes</taxon>
        <taxon>Dothideomycetes incertae sedis</taxon>
        <taxon>Lineolatales</taxon>
        <taxon>Lineolataceae</taxon>
        <taxon>Lineolata</taxon>
    </lineage>
</organism>
<sequence length="151" mass="17043">MPPLPPPLIHPIITQSLKPKNGKKNREAAVQRKTKTIKPGKKELQKKEKEEEGEEEEEEEITRYAMYTEPAPHEPPPDIHPTALLSPPVTTPHSVSTSLAHHHSAPFPFPFTPSSKPSSPAARPRRPRRPRSTGTAPHRKSTRRRRPGRRP</sequence>